<reference evidence="2 3" key="1">
    <citation type="journal article" date="2016" name="Genome Announc.">
        <title>Complete Genome Sequence of Methylobacterium populi P-1M, Isolated from Pink-Pigmented Household Biofilm.</title>
        <authorList>
            <person name="Morohoshi T."/>
            <person name="Ikeda T."/>
        </authorList>
    </citation>
    <scope>NUCLEOTIDE SEQUENCE [LARGE SCALE GENOMIC DNA]</scope>
    <source>
        <strain evidence="2 3">P-1M</strain>
    </source>
</reference>
<evidence type="ECO:0000313" key="3">
    <source>
        <dbReference type="Proteomes" id="UP000218288"/>
    </source>
</evidence>
<feature type="compositionally biased region" description="Basic and acidic residues" evidence="1">
    <location>
        <begin position="118"/>
        <end position="130"/>
    </location>
</feature>
<proteinExistence type="predicted"/>
<evidence type="ECO:0000313" key="2">
    <source>
        <dbReference type="EMBL" id="BAU92053.1"/>
    </source>
</evidence>
<accession>A0A160PI30</accession>
<feature type="region of interest" description="Disordered" evidence="1">
    <location>
        <begin position="59"/>
        <end position="160"/>
    </location>
</feature>
<feature type="compositionally biased region" description="Gly residues" evidence="1">
    <location>
        <begin position="149"/>
        <end position="160"/>
    </location>
</feature>
<protein>
    <submittedName>
        <fullName evidence="2">Uncharacterized protein</fullName>
    </submittedName>
</protein>
<dbReference type="AlphaFoldDB" id="A0A160PI30"/>
<evidence type="ECO:0000256" key="1">
    <source>
        <dbReference type="SAM" id="MobiDB-lite"/>
    </source>
</evidence>
<sequence length="160" mass="16459">MPSLGRALDHAPGRTLSEPEPAEATAGIGWYEDRTPMRHPSRLCAAALLAASLGGCQALGGGGGVMPETDIGPPPSARGTLPGRPLRSAQTDDDGRPVAAMPTRSLELPKNIRGQTRTADEGPRRIRREEIDGEPTTRTSSGGLAPQMGSGGSVGLGGKF</sequence>
<organism evidence="2 3">
    <name type="scientific">Methylorubrum populi</name>
    <dbReference type="NCBI Taxonomy" id="223967"/>
    <lineage>
        <taxon>Bacteria</taxon>
        <taxon>Pseudomonadati</taxon>
        <taxon>Pseudomonadota</taxon>
        <taxon>Alphaproteobacteria</taxon>
        <taxon>Hyphomicrobiales</taxon>
        <taxon>Methylobacteriaceae</taxon>
        <taxon>Methylorubrum</taxon>
    </lineage>
</organism>
<feature type="region of interest" description="Disordered" evidence="1">
    <location>
        <begin position="1"/>
        <end position="24"/>
    </location>
</feature>
<dbReference type="EMBL" id="AP014809">
    <property type="protein sequence ID" value="BAU92053.1"/>
    <property type="molecule type" value="Genomic_DNA"/>
</dbReference>
<name>A0A160PI30_9HYPH</name>
<dbReference type="Proteomes" id="UP000218288">
    <property type="component" value="Chromosome"/>
</dbReference>
<gene>
    <name evidence="2" type="ORF">MPPM_3448</name>
</gene>